<dbReference type="PANTHER" id="PTHR30055:SF235">
    <property type="entry name" value="TRANSCRIPTIONAL REGULATORY PROTEIN"/>
    <property type="match status" value="1"/>
</dbReference>
<evidence type="ECO:0000256" key="2">
    <source>
        <dbReference type="PROSITE-ProRule" id="PRU00335"/>
    </source>
</evidence>
<keyword evidence="5" id="KW-1185">Reference proteome</keyword>
<evidence type="ECO:0000256" key="1">
    <source>
        <dbReference type="ARBA" id="ARBA00023125"/>
    </source>
</evidence>
<dbReference type="Pfam" id="PF17939">
    <property type="entry name" value="TetR_C_30"/>
    <property type="match status" value="1"/>
</dbReference>
<dbReference type="Proteomes" id="UP001597302">
    <property type="component" value="Unassembled WGS sequence"/>
</dbReference>
<dbReference type="InterPro" id="IPR036271">
    <property type="entry name" value="Tet_transcr_reg_TetR-rel_C_sf"/>
</dbReference>
<reference evidence="5" key="1">
    <citation type="journal article" date="2019" name="Int. J. Syst. Evol. Microbiol.">
        <title>The Global Catalogue of Microorganisms (GCM) 10K type strain sequencing project: providing services to taxonomists for standard genome sequencing and annotation.</title>
        <authorList>
            <consortium name="The Broad Institute Genomics Platform"/>
            <consortium name="The Broad Institute Genome Sequencing Center for Infectious Disease"/>
            <person name="Wu L."/>
            <person name="Ma J."/>
        </authorList>
    </citation>
    <scope>NUCLEOTIDE SEQUENCE [LARGE SCALE GENOMIC DNA]</scope>
    <source>
        <strain evidence="5">CCM 8875</strain>
    </source>
</reference>
<dbReference type="InterPro" id="IPR009057">
    <property type="entry name" value="Homeodomain-like_sf"/>
</dbReference>
<dbReference type="PRINTS" id="PR00455">
    <property type="entry name" value="HTHTETR"/>
</dbReference>
<evidence type="ECO:0000313" key="5">
    <source>
        <dbReference type="Proteomes" id="UP001597302"/>
    </source>
</evidence>
<evidence type="ECO:0000259" key="3">
    <source>
        <dbReference type="PROSITE" id="PS50977"/>
    </source>
</evidence>
<protein>
    <submittedName>
        <fullName evidence="4">TetR/AcrR family transcriptional regulator</fullName>
    </submittedName>
</protein>
<comment type="caution">
    <text evidence="4">The sequence shown here is derived from an EMBL/GenBank/DDBJ whole genome shotgun (WGS) entry which is preliminary data.</text>
</comment>
<dbReference type="SUPFAM" id="SSF48498">
    <property type="entry name" value="Tetracyclin repressor-like, C-terminal domain"/>
    <property type="match status" value="1"/>
</dbReference>
<dbReference type="InterPro" id="IPR001647">
    <property type="entry name" value="HTH_TetR"/>
</dbReference>
<accession>A0ABW4DYE9</accession>
<dbReference type="RefSeq" id="WP_131572428.1">
    <property type="nucleotide sequence ID" value="NZ_CBCSAJ010000051.1"/>
</dbReference>
<dbReference type="SUPFAM" id="SSF46689">
    <property type="entry name" value="Homeodomain-like"/>
    <property type="match status" value="1"/>
</dbReference>
<gene>
    <name evidence="4" type="ORF">ACFQ5P_15835</name>
</gene>
<keyword evidence="1 2" id="KW-0238">DNA-binding</keyword>
<feature type="domain" description="HTH tetR-type" evidence="3">
    <location>
        <begin position="14"/>
        <end position="74"/>
    </location>
</feature>
<evidence type="ECO:0000313" key="4">
    <source>
        <dbReference type="EMBL" id="MFD1482767.1"/>
    </source>
</evidence>
<dbReference type="Gene3D" id="1.10.357.10">
    <property type="entry name" value="Tetracycline Repressor, domain 2"/>
    <property type="match status" value="1"/>
</dbReference>
<dbReference type="PANTHER" id="PTHR30055">
    <property type="entry name" value="HTH-TYPE TRANSCRIPTIONAL REGULATOR RUTR"/>
    <property type="match status" value="1"/>
</dbReference>
<dbReference type="EMBL" id="JBHTOQ010000036">
    <property type="protein sequence ID" value="MFD1482767.1"/>
    <property type="molecule type" value="Genomic_DNA"/>
</dbReference>
<organism evidence="4 5">
    <name type="scientific">Paracoccus nototheniae</name>
    <dbReference type="NCBI Taxonomy" id="2489002"/>
    <lineage>
        <taxon>Bacteria</taxon>
        <taxon>Pseudomonadati</taxon>
        <taxon>Pseudomonadota</taxon>
        <taxon>Alphaproteobacteria</taxon>
        <taxon>Rhodobacterales</taxon>
        <taxon>Paracoccaceae</taxon>
        <taxon>Paracoccus</taxon>
    </lineage>
</organism>
<dbReference type="InterPro" id="IPR050109">
    <property type="entry name" value="HTH-type_TetR-like_transc_reg"/>
</dbReference>
<feature type="DNA-binding region" description="H-T-H motif" evidence="2">
    <location>
        <begin position="37"/>
        <end position="56"/>
    </location>
</feature>
<proteinExistence type="predicted"/>
<name>A0ABW4DYE9_9RHOB</name>
<dbReference type="PROSITE" id="PS50977">
    <property type="entry name" value="HTH_TETR_2"/>
    <property type="match status" value="1"/>
</dbReference>
<sequence>MPPRRGRGRPTQAHDLQDPILDAAELAFARSGFDGTGLREIAAAAGVSQALLRYYFGAKQDLFDAVFRRRGRQLASRRLALLADLGPDAPVQGIIAAYLRPQWDMKIAGGNKAAFLALQARVHASTDAHLLALRADIYDAPLGAYVDALARVLPLPRALIARRMGFLVGSYLFVLNDLARLDMVSGRPTDAAKVLSDLTVFLSAGLSAPV</sequence>
<dbReference type="InterPro" id="IPR041586">
    <property type="entry name" value="PsrA_TetR_C"/>
</dbReference>
<dbReference type="Pfam" id="PF00440">
    <property type="entry name" value="TetR_N"/>
    <property type="match status" value="1"/>
</dbReference>